<dbReference type="SUPFAM" id="SSF57756">
    <property type="entry name" value="Retrovirus zinc finger-like domains"/>
    <property type="match status" value="1"/>
</dbReference>
<protein>
    <submittedName>
        <fullName evidence="1">Uncharacterized protein</fullName>
    </submittedName>
</protein>
<name>A0ABR0W0E0_REHGL</name>
<accession>A0ABR0W0E0</accession>
<keyword evidence="2" id="KW-1185">Reference proteome</keyword>
<sequence length="170" mass="18396">MYCVLGSHPSANDVYGFSQSYQQGGGRFTRGRGRRGRNGPFRNNTNKPKCQLCWKTGHVALKCYKRFDVNFAGPDYAANGSVNDYPQTHISVSGSSPSVDPNWYFDSGVTAHVTAEMDNLSLKSAYQGSDKLVVGNGSKLPISHIGLSHLPCVSSSSSSPSLLLNNILYV</sequence>
<comment type="caution">
    <text evidence="1">The sequence shown here is derived from an EMBL/GenBank/DDBJ whole genome shotgun (WGS) entry which is preliminary data.</text>
</comment>
<proteinExistence type="predicted"/>
<gene>
    <name evidence="1" type="ORF">DH2020_026774</name>
</gene>
<evidence type="ECO:0000313" key="2">
    <source>
        <dbReference type="Proteomes" id="UP001318860"/>
    </source>
</evidence>
<dbReference type="InterPro" id="IPR036875">
    <property type="entry name" value="Znf_CCHC_sf"/>
</dbReference>
<dbReference type="EMBL" id="JABTTQ020000414">
    <property type="protein sequence ID" value="KAK6139489.1"/>
    <property type="molecule type" value="Genomic_DNA"/>
</dbReference>
<dbReference type="Proteomes" id="UP001318860">
    <property type="component" value="Unassembled WGS sequence"/>
</dbReference>
<organism evidence="1 2">
    <name type="scientific">Rehmannia glutinosa</name>
    <name type="common">Chinese foxglove</name>
    <dbReference type="NCBI Taxonomy" id="99300"/>
    <lineage>
        <taxon>Eukaryota</taxon>
        <taxon>Viridiplantae</taxon>
        <taxon>Streptophyta</taxon>
        <taxon>Embryophyta</taxon>
        <taxon>Tracheophyta</taxon>
        <taxon>Spermatophyta</taxon>
        <taxon>Magnoliopsida</taxon>
        <taxon>eudicotyledons</taxon>
        <taxon>Gunneridae</taxon>
        <taxon>Pentapetalae</taxon>
        <taxon>asterids</taxon>
        <taxon>lamiids</taxon>
        <taxon>Lamiales</taxon>
        <taxon>Orobanchaceae</taxon>
        <taxon>Rehmannieae</taxon>
        <taxon>Rehmannia</taxon>
    </lineage>
</organism>
<reference evidence="1 2" key="1">
    <citation type="journal article" date="2021" name="Comput. Struct. Biotechnol. J.">
        <title>De novo genome assembly of the potent medicinal plant Rehmannia glutinosa using nanopore technology.</title>
        <authorList>
            <person name="Ma L."/>
            <person name="Dong C."/>
            <person name="Song C."/>
            <person name="Wang X."/>
            <person name="Zheng X."/>
            <person name="Niu Y."/>
            <person name="Chen S."/>
            <person name="Feng W."/>
        </authorList>
    </citation>
    <scope>NUCLEOTIDE SEQUENCE [LARGE SCALE GENOMIC DNA]</scope>
    <source>
        <strain evidence="1">DH-2019</strain>
    </source>
</reference>
<evidence type="ECO:0000313" key="1">
    <source>
        <dbReference type="EMBL" id="KAK6139489.1"/>
    </source>
</evidence>